<keyword evidence="1" id="KW-0732">Signal</keyword>
<name>A0A7K3WR96_9FLAO</name>
<dbReference type="RefSeq" id="WP_163285388.1">
    <property type="nucleotide sequence ID" value="NZ_JAAGVY010000018.1"/>
</dbReference>
<proteinExistence type="predicted"/>
<dbReference type="InterPro" id="IPR021314">
    <property type="entry name" value="DUF2911"/>
</dbReference>
<dbReference type="EMBL" id="JAAGVY010000018">
    <property type="protein sequence ID" value="NEN23994.1"/>
    <property type="molecule type" value="Genomic_DNA"/>
</dbReference>
<dbReference type="AlphaFoldDB" id="A0A7K3WR96"/>
<gene>
    <name evidence="2" type="ORF">G3O08_10835</name>
</gene>
<feature type="signal peptide" evidence="1">
    <location>
        <begin position="1"/>
        <end position="18"/>
    </location>
</feature>
<dbReference type="Pfam" id="PF11138">
    <property type="entry name" value="DUF2911"/>
    <property type="match status" value="1"/>
</dbReference>
<keyword evidence="3" id="KW-1185">Reference proteome</keyword>
<dbReference type="SUPFAM" id="SSF48452">
    <property type="entry name" value="TPR-like"/>
    <property type="match status" value="1"/>
</dbReference>
<organism evidence="2 3">
    <name type="scientific">Cryomorpha ignava</name>
    <dbReference type="NCBI Taxonomy" id="101383"/>
    <lineage>
        <taxon>Bacteria</taxon>
        <taxon>Pseudomonadati</taxon>
        <taxon>Bacteroidota</taxon>
        <taxon>Flavobacteriia</taxon>
        <taxon>Flavobacteriales</taxon>
        <taxon>Cryomorphaceae</taxon>
        <taxon>Cryomorpha</taxon>
    </lineage>
</organism>
<dbReference type="InterPro" id="IPR011990">
    <property type="entry name" value="TPR-like_helical_dom_sf"/>
</dbReference>
<comment type="caution">
    <text evidence="2">The sequence shown here is derived from an EMBL/GenBank/DDBJ whole genome shotgun (WGS) entry which is preliminary data.</text>
</comment>
<evidence type="ECO:0000313" key="3">
    <source>
        <dbReference type="Proteomes" id="UP000486602"/>
    </source>
</evidence>
<feature type="chain" id="PRO_5029816631" evidence="1">
    <location>
        <begin position="19"/>
        <end position="273"/>
    </location>
</feature>
<accession>A0A7K3WR96</accession>
<evidence type="ECO:0000313" key="2">
    <source>
        <dbReference type="EMBL" id="NEN23994.1"/>
    </source>
</evidence>
<dbReference type="Proteomes" id="UP000486602">
    <property type="component" value="Unassembled WGS sequence"/>
</dbReference>
<reference evidence="2 3" key="1">
    <citation type="submission" date="2020-02" db="EMBL/GenBank/DDBJ databases">
        <title>Out from the shadows clarifying the taxonomy of the family Cryomorphaceae and related taxa by utilizing the GTDB taxonomic framework.</title>
        <authorList>
            <person name="Bowman J.P."/>
        </authorList>
    </citation>
    <scope>NUCLEOTIDE SEQUENCE [LARGE SCALE GENOMIC DNA]</scope>
    <source>
        <strain evidence="2 3">QSSC 1-22</strain>
    </source>
</reference>
<dbReference type="Gene3D" id="1.25.40.10">
    <property type="entry name" value="Tetratricopeptide repeat domain"/>
    <property type="match status" value="1"/>
</dbReference>
<protein>
    <submittedName>
        <fullName evidence="2">DUF2911 domain-containing protein</fullName>
    </submittedName>
</protein>
<evidence type="ECO:0000256" key="1">
    <source>
        <dbReference type="SAM" id="SignalP"/>
    </source>
</evidence>
<sequence>MKKLLILAMMAFTFGANAQTFPQPSPLAKVYQVVGLNEMEIVYSSPAVRERKVFGEMLPNNELWRTGANSATKLTASDKFMVGDKVVEAGSYSIFTIPAEKDITFILNSDENASGGSYDETKDVARVKVPFNTSEKNMERLQFTFANTTPSGSDIMFRWADRSFVVPVKVMTDEAVKMNYDAKLKEYEGEFSLYSEAANYYLETGNNKLALEMAKKSTDLNKKFWNTHTLAKAYVANGDKKNAKIAAEESLKLAQEANYDHYIKLNEKMISEL</sequence>